<evidence type="ECO:0008006" key="3">
    <source>
        <dbReference type="Google" id="ProtNLM"/>
    </source>
</evidence>
<dbReference type="InterPro" id="IPR036866">
    <property type="entry name" value="RibonucZ/Hydroxyglut_hydro"/>
</dbReference>
<protein>
    <recommendedName>
        <fullName evidence="3">MBL fold metallo-hydrolase</fullName>
    </recommendedName>
</protein>
<proteinExistence type="predicted"/>
<dbReference type="RefSeq" id="WP_343827563.1">
    <property type="nucleotide sequence ID" value="NZ_BAAACI010000007.1"/>
</dbReference>
<evidence type="ECO:0000313" key="1">
    <source>
        <dbReference type="EMBL" id="GAA0777450.1"/>
    </source>
</evidence>
<dbReference type="EMBL" id="BAAACI010000007">
    <property type="protein sequence ID" value="GAA0777450.1"/>
    <property type="molecule type" value="Genomic_DNA"/>
</dbReference>
<name>A0ABN1KW63_CLOSU</name>
<dbReference type="Gene3D" id="3.60.15.10">
    <property type="entry name" value="Ribonuclease Z/Hydroxyacylglutathione hydrolase-like"/>
    <property type="match status" value="1"/>
</dbReference>
<gene>
    <name evidence="1" type="ORF">GCM10008908_32650</name>
</gene>
<accession>A0ABN1KW63</accession>
<comment type="caution">
    <text evidence="1">The sequence shown here is derived from an EMBL/GenBank/DDBJ whole genome shotgun (WGS) entry which is preliminary data.</text>
</comment>
<organism evidence="1 2">
    <name type="scientific">Clostridium subterminale</name>
    <dbReference type="NCBI Taxonomy" id="1550"/>
    <lineage>
        <taxon>Bacteria</taxon>
        <taxon>Bacillati</taxon>
        <taxon>Bacillota</taxon>
        <taxon>Clostridia</taxon>
        <taxon>Eubacteriales</taxon>
        <taxon>Clostridiaceae</taxon>
        <taxon>Clostridium</taxon>
    </lineage>
</organism>
<sequence>MNDWFTIEKIDEFTYAISEYKHWEETHAYLLIGNGESLLIDSGMGIGNILNEINKLTKNPVTVVSTHTLGPYWWT</sequence>
<dbReference type="Proteomes" id="UP001501047">
    <property type="component" value="Unassembled WGS sequence"/>
</dbReference>
<keyword evidence="2" id="KW-1185">Reference proteome</keyword>
<dbReference type="SUPFAM" id="SSF56281">
    <property type="entry name" value="Metallo-hydrolase/oxidoreductase"/>
    <property type="match status" value="1"/>
</dbReference>
<reference evidence="1 2" key="1">
    <citation type="journal article" date="2019" name="Int. J. Syst. Evol. Microbiol.">
        <title>The Global Catalogue of Microorganisms (GCM) 10K type strain sequencing project: providing services to taxonomists for standard genome sequencing and annotation.</title>
        <authorList>
            <consortium name="The Broad Institute Genomics Platform"/>
            <consortium name="The Broad Institute Genome Sequencing Center for Infectious Disease"/>
            <person name="Wu L."/>
            <person name="Ma J."/>
        </authorList>
    </citation>
    <scope>NUCLEOTIDE SEQUENCE [LARGE SCALE GENOMIC DNA]</scope>
    <source>
        <strain evidence="1 2">JCM 1417</strain>
    </source>
</reference>
<evidence type="ECO:0000313" key="2">
    <source>
        <dbReference type="Proteomes" id="UP001501047"/>
    </source>
</evidence>